<organism evidence="1 2">
    <name type="scientific">Vairimorpha apis BRL 01</name>
    <dbReference type="NCBI Taxonomy" id="1037528"/>
    <lineage>
        <taxon>Eukaryota</taxon>
        <taxon>Fungi</taxon>
        <taxon>Fungi incertae sedis</taxon>
        <taxon>Microsporidia</taxon>
        <taxon>Nosematidae</taxon>
        <taxon>Vairimorpha</taxon>
    </lineage>
</organism>
<gene>
    <name evidence="1" type="ORF">NAPIS_ORF00702</name>
</gene>
<feature type="non-terminal residue" evidence="1">
    <location>
        <position position="1"/>
    </location>
</feature>
<dbReference type="EMBL" id="KE647101">
    <property type="protein sequence ID" value="EQB61728.1"/>
    <property type="molecule type" value="Genomic_DNA"/>
</dbReference>
<dbReference type="AlphaFoldDB" id="T0LBJ9"/>
<accession>T0LBJ9</accession>
<keyword evidence="2" id="KW-1185">Reference proteome</keyword>
<sequence>IHKEPLCLIEIISHDNVIETENNIYNISNIDESQSNLQLSKKSVSQSNVLSKVYFYEKNINPEINDHLILSSNNNQVLPIQNVYELPAINNYSKNVEFYNNQSNEHLNIILEGEKENSNNFSDNIIFEVMDPSEEDICISDIINTHLNEQKEFSIYYENNKNCIFDLLFETPSLSNTDISIKDDAFSNSLSDLYHTSNDHIEEPSFVDYDIQSTILNNENEEIVENFITVPDMEELTVVNHDIQSTILNNENEEIVENFITVPDMEELTVVNHDIQSAILNNENEEIVENFITVPDIEVPSIVEHIDHHINLKEEILNNNKDFDTKPVLISKEEFSKIILQEGKSFGIEENILINKIKHKESVILENKIIRDQDSNVYNENTHSLFHSRLMRLRDKFFQETEALRFISSIDKFINDIENIDFSSITEDQKESFIRTSKKITLKKTKELSKKKNHKKHYDLGYLSTILSFRLEGLKNIPTNKMENKRFNL</sequence>
<evidence type="ECO:0000313" key="1">
    <source>
        <dbReference type="EMBL" id="EQB61728.1"/>
    </source>
</evidence>
<evidence type="ECO:0000313" key="2">
    <source>
        <dbReference type="Proteomes" id="UP000053780"/>
    </source>
</evidence>
<dbReference type="Proteomes" id="UP000053780">
    <property type="component" value="Unassembled WGS sequence"/>
</dbReference>
<proteinExistence type="predicted"/>
<dbReference type="VEuPathDB" id="MicrosporidiaDB:NAPIS_ORF00702"/>
<protein>
    <submittedName>
        <fullName evidence="1">Uncharacterized protein</fullName>
    </submittedName>
</protein>
<reference evidence="1 2" key="1">
    <citation type="journal article" date="2013" name="BMC Genomics">
        <title>Genome sequencing and comparative genomics of honey bee microsporidia, Nosema apis reveal novel insights into host-parasite interactions.</title>
        <authorList>
            <person name="Chen Yp."/>
            <person name="Pettis J.S."/>
            <person name="Zhao Y."/>
            <person name="Liu X."/>
            <person name="Tallon L.J."/>
            <person name="Sadzewicz L.D."/>
            <person name="Li R."/>
            <person name="Zheng H."/>
            <person name="Huang S."/>
            <person name="Zhang X."/>
            <person name="Hamilton M.C."/>
            <person name="Pernal S.F."/>
            <person name="Melathopoulos A.P."/>
            <person name="Yan X."/>
            <person name="Evans J.D."/>
        </authorList>
    </citation>
    <scope>NUCLEOTIDE SEQUENCE [LARGE SCALE GENOMIC DNA]</scope>
    <source>
        <strain evidence="1 2">BRL 01</strain>
    </source>
</reference>
<name>T0LBJ9_9MICR</name>
<dbReference type="HOGENOM" id="CLU_558490_0_0_1"/>